<accession>A0A0F9FQC8</accession>
<organism evidence="2">
    <name type="scientific">marine sediment metagenome</name>
    <dbReference type="NCBI Taxonomy" id="412755"/>
    <lineage>
        <taxon>unclassified sequences</taxon>
        <taxon>metagenomes</taxon>
        <taxon>ecological metagenomes</taxon>
    </lineage>
</organism>
<protein>
    <submittedName>
        <fullName evidence="2">Uncharacterized protein</fullName>
    </submittedName>
</protein>
<evidence type="ECO:0000313" key="2">
    <source>
        <dbReference type="EMBL" id="KKL80611.1"/>
    </source>
</evidence>
<sequence>MPAALWSVIFEEESDFDLEVTYQSADCTAKPVTGYGASLQVRNDPDDPTSLVTASVAN</sequence>
<proteinExistence type="predicted"/>
<feature type="non-terminal residue" evidence="2">
    <location>
        <position position="58"/>
    </location>
</feature>
<dbReference type="EMBL" id="LAZR01022798">
    <property type="protein sequence ID" value="KKL80611.1"/>
    <property type="molecule type" value="Genomic_DNA"/>
</dbReference>
<name>A0A0F9FQC8_9ZZZZ</name>
<evidence type="ECO:0000256" key="1">
    <source>
        <dbReference type="SAM" id="MobiDB-lite"/>
    </source>
</evidence>
<dbReference type="AlphaFoldDB" id="A0A0F9FQC8"/>
<reference evidence="2" key="1">
    <citation type="journal article" date="2015" name="Nature">
        <title>Complex archaea that bridge the gap between prokaryotes and eukaryotes.</title>
        <authorList>
            <person name="Spang A."/>
            <person name="Saw J.H."/>
            <person name="Jorgensen S.L."/>
            <person name="Zaremba-Niedzwiedzka K."/>
            <person name="Martijn J."/>
            <person name="Lind A.E."/>
            <person name="van Eijk R."/>
            <person name="Schleper C."/>
            <person name="Guy L."/>
            <person name="Ettema T.J."/>
        </authorList>
    </citation>
    <scope>NUCLEOTIDE SEQUENCE</scope>
</reference>
<feature type="region of interest" description="Disordered" evidence="1">
    <location>
        <begin position="38"/>
        <end position="58"/>
    </location>
</feature>
<comment type="caution">
    <text evidence="2">The sequence shown here is derived from an EMBL/GenBank/DDBJ whole genome shotgun (WGS) entry which is preliminary data.</text>
</comment>
<gene>
    <name evidence="2" type="ORF">LCGC14_2002990</name>
</gene>